<accession>A0A5Q0CBY5</accession>
<dbReference type="KEGG" id="rgr:FZ934_16950"/>
<dbReference type="Gene3D" id="3.40.50.620">
    <property type="entry name" value="HUPs"/>
    <property type="match status" value="1"/>
</dbReference>
<evidence type="ECO:0000313" key="4">
    <source>
        <dbReference type="Proteomes" id="UP000326881"/>
    </source>
</evidence>
<protein>
    <submittedName>
        <fullName evidence="3">YdcF family protein</fullName>
    </submittedName>
</protein>
<evidence type="ECO:0000259" key="2">
    <source>
        <dbReference type="Pfam" id="PF02698"/>
    </source>
</evidence>
<dbReference type="EMBL" id="CP043498">
    <property type="protein sequence ID" value="QFY61934.1"/>
    <property type="molecule type" value="Genomic_DNA"/>
</dbReference>
<gene>
    <name evidence="3" type="ORF">FZ934_16950</name>
</gene>
<feature type="transmembrane region" description="Helical" evidence="1">
    <location>
        <begin position="43"/>
        <end position="61"/>
    </location>
</feature>
<dbReference type="GO" id="GO:0043164">
    <property type="term" value="P:Gram-negative-bacterium-type cell wall biogenesis"/>
    <property type="evidence" value="ECO:0007669"/>
    <property type="project" value="TreeGrafter"/>
</dbReference>
<dbReference type="InterPro" id="IPR014729">
    <property type="entry name" value="Rossmann-like_a/b/a_fold"/>
</dbReference>
<name>A0A5Q0CBY5_9HYPH</name>
<dbReference type="GO" id="GO:0000270">
    <property type="term" value="P:peptidoglycan metabolic process"/>
    <property type="evidence" value="ECO:0007669"/>
    <property type="project" value="TreeGrafter"/>
</dbReference>
<dbReference type="InterPro" id="IPR051599">
    <property type="entry name" value="Cell_Envelope_Assoc"/>
</dbReference>
<keyword evidence="1" id="KW-0812">Transmembrane</keyword>
<dbReference type="InterPro" id="IPR003848">
    <property type="entry name" value="DUF218"/>
</dbReference>
<keyword evidence="1" id="KW-0472">Membrane</keyword>
<dbReference type="Pfam" id="PF02698">
    <property type="entry name" value="DUF218"/>
    <property type="match status" value="1"/>
</dbReference>
<proteinExistence type="predicted"/>
<dbReference type="OrthoDB" id="9809813at2"/>
<feature type="transmembrane region" description="Helical" evidence="1">
    <location>
        <begin position="7"/>
        <end position="31"/>
    </location>
</feature>
<dbReference type="PANTHER" id="PTHR30336:SF4">
    <property type="entry name" value="ENVELOPE BIOGENESIS FACTOR ELYC"/>
    <property type="match status" value="1"/>
</dbReference>
<dbReference type="AlphaFoldDB" id="A0A5Q0CBY5"/>
<dbReference type="GO" id="GO:0005886">
    <property type="term" value="C:plasma membrane"/>
    <property type="evidence" value="ECO:0007669"/>
    <property type="project" value="TreeGrafter"/>
</dbReference>
<dbReference type="CDD" id="cd06259">
    <property type="entry name" value="YdcF-like"/>
    <property type="match status" value="1"/>
</dbReference>
<dbReference type="Proteomes" id="UP000326881">
    <property type="component" value="Chromosome"/>
</dbReference>
<organism evidence="3 4">
    <name type="scientific">Rhizobium grahamii</name>
    <dbReference type="NCBI Taxonomy" id="1120045"/>
    <lineage>
        <taxon>Bacteria</taxon>
        <taxon>Pseudomonadati</taxon>
        <taxon>Pseudomonadota</taxon>
        <taxon>Alphaproteobacteria</taxon>
        <taxon>Hyphomicrobiales</taxon>
        <taxon>Rhizobiaceae</taxon>
        <taxon>Rhizobium/Agrobacterium group</taxon>
        <taxon>Rhizobium</taxon>
    </lineage>
</organism>
<evidence type="ECO:0000313" key="3">
    <source>
        <dbReference type="EMBL" id="QFY61934.1"/>
    </source>
</evidence>
<evidence type="ECO:0000256" key="1">
    <source>
        <dbReference type="SAM" id="Phobius"/>
    </source>
</evidence>
<dbReference type="RefSeq" id="WP_153271998.1">
    <property type="nucleotide sequence ID" value="NZ_CP043498.1"/>
</dbReference>
<keyword evidence="1" id="KW-1133">Transmembrane helix</keyword>
<reference evidence="3 4" key="1">
    <citation type="submission" date="2019-08" db="EMBL/GenBank/DDBJ databases">
        <title>Prosopis cineraria nodule microbiome.</title>
        <authorList>
            <person name="Ali R."/>
            <person name="Chaluvadi S.R."/>
            <person name="Wang X."/>
        </authorList>
    </citation>
    <scope>NUCLEOTIDE SEQUENCE [LARGE SCALE GENOMIC DNA]</scope>
    <source>
        <strain evidence="3 4">BG7</strain>
    </source>
</reference>
<feature type="domain" description="DUF218" evidence="2">
    <location>
        <begin position="79"/>
        <end position="245"/>
    </location>
</feature>
<sequence length="261" mass="28933">MFLFSKLVWVFGQPMSLAFLFVALALITGLFRWRATSLASSTLAALILFVTLYTTVGNYLLQNLEDRFPKPQDPDSLQCMIVLGGAFENEVNTARHGIELNAGGDRFIEALRLAQKYPQAQILISGGDGSLSGIYEGDAVISARFFPLFGVPKERLLEEKTSRTTFENAVNTKDLLASQGLSNCLLITSGYHMPRSVGIFRKQAIDVVPWPTDYRTDGHEGLGIDFTQPSRNAQNLATAIREWFGLVGYYFADRTSELYPG</sequence>
<dbReference type="PANTHER" id="PTHR30336">
    <property type="entry name" value="INNER MEMBRANE PROTEIN, PROBABLE PERMEASE"/>
    <property type="match status" value="1"/>
</dbReference>
<keyword evidence="4" id="KW-1185">Reference proteome</keyword>